<feature type="domain" description="LITAF" evidence="7">
    <location>
        <begin position="62"/>
        <end position="148"/>
    </location>
</feature>
<keyword evidence="5 6" id="KW-0472">Membrane</keyword>
<comment type="similarity">
    <text evidence="2">Belongs to the CDIP1/LITAF family.</text>
</comment>
<name>A0A8S1QM76_9CILI</name>
<dbReference type="Pfam" id="PF10601">
    <property type="entry name" value="zf-LITAF-like"/>
    <property type="match status" value="1"/>
</dbReference>
<dbReference type="PROSITE" id="PS51837">
    <property type="entry name" value="LITAF"/>
    <property type="match status" value="1"/>
</dbReference>
<dbReference type="GO" id="GO:0008270">
    <property type="term" value="F:zinc ion binding"/>
    <property type="evidence" value="ECO:0007669"/>
    <property type="project" value="TreeGrafter"/>
</dbReference>
<dbReference type="PANTHER" id="PTHR23292:SF6">
    <property type="entry name" value="FI16602P1-RELATED"/>
    <property type="match status" value="1"/>
</dbReference>
<reference evidence="8" key="1">
    <citation type="submission" date="2021-01" db="EMBL/GenBank/DDBJ databases">
        <authorList>
            <consortium name="Genoscope - CEA"/>
            <person name="William W."/>
        </authorList>
    </citation>
    <scope>NUCLEOTIDE SEQUENCE</scope>
</reference>
<keyword evidence="6" id="KW-1133">Transmembrane helix</keyword>
<evidence type="ECO:0000256" key="1">
    <source>
        <dbReference type="ARBA" id="ARBA00004170"/>
    </source>
</evidence>
<dbReference type="AlphaFoldDB" id="A0A8S1QM76"/>
<evidence type="ECO:0000256" key="5">
    <source>
        <dbReference type="ARBA" id="ARBA00023136"/>
    </source>
</evidence>
<accession>A0A8S1QM76</accession>
<proteinExistence type="inferred from homology"/>
<protein>
    <recommendedName>
        <fullName evidence="7">LITAF domain-containing protein</fullName>
    </recommendedName>
</protein>
<sequence length="152" mass="17001">MDIEEKKNMQQSDGDEIFIHIQDNANQYIQKTDDKSQNQVMIPNQVIDPQQSKLKPLTFEQIKLVSSTQVSGDGHVKSVRVQCPQCKQKVDTVIVRKIGSQTYVASCLLLLCSFGLVCVSCLPCIIDDCKDVLHSCPQCKTPLGKTQFTILD</sequence>
<organism evidence="8 9">
    <name type="scientific">Paramecium sonneborni</name>
    <dbReference type="NCBI Taxonomy" id="65129"/>
    <lineage>
        <taxon>Eukaryota</taxon>
        <taxon>Sar</taxon>
        <taxon>Alveolata</taxon>
        <taxon>Ciliophora</taxon>
        <taxon>Intramacronucleata</taxon>
        <taxon>Oligohymenophorea</taxon>
        <taxon>Peniculida</taxon>
        <taxon>Parameciidae</taxon>
        <taxon>Paramecium</taxon>
    </lineage>
</organism>
<evidence type="ECO:0000313" key="9">
    <source>
        <dbReference type="Proteomes" id="UP000692954"/>
    </source>
</evidence>
<evidence type="ECO:0000256" key="3">
    <source>
        <dbReference type="ARBA" id="ARBA00022723"/>
    </source>
</evidence>
<dbReference type="OrthoDB" id="4713066at2759"/>
<evidence type="ECO:0000259" key="7">
    <source>
        <dbReference type="PROSITE" id="PS51837"/>
    </source>
</evidence>
<dbReference type="SMART" id="SM00714">
    <property type="entry name" value="LITAF"/>
    <property type="match status" value="1"/>
</dbReference>
<dbReference type="GO" id="GO:0016020">
    <property type="term" value="C:membrane"/>
    <property type="evidence" value="ECO:0007669"/>
    <property type="project" value="UniProtKB-SubCell"/>
</dbReference>
<dbReference type="Proteomes" id="UP000692954">
    <property type="component" value="Unassembled WGS sequence"/>
</dbReference>
<gene>
    <name evidence="8" type="ORF">PSON_ATCC_30995.1.T1110196</name>
</gene>
<keyword evidence="3" id="KW-0479">Metal-binding</keyword>
<dbReference type="PANTHER" id="PTHR23292">
    <property type="entry name" value="LIPOPOLYSACCHARIDE-INDUCED TUMOR NECROSIS FACTOR-ALPHA FACTOR"/>
    <property type="match status" value="1"/>
</dbReference>
<comment type="caution">
    <text evidence="8">The sequence shown here is derived from an EMBL/GenBank/DDBJ whole genome shotgun (WGS) entry which is preliminary data.</text>
</comment>
<keyword evidence="9" id="KW-1185">Reference proteome</keyword>
<dbReference type="InterPro" id="IPR037519">
    <property type="entry name" value="LITAF_fam"/>
</dbReference>
<evidence type="ECO:0000256" key="6">
    <source>
        <dbReference type="SAM" id="Phobius"/>
    </source>
</evidence>
<keyword evidence="4" id="KW-0862">Zinc</keyword>
<dbReference type="EMBL" id="CAJJDN010000111">
    <property type="protein sequence ID" value="CAD8116719.1"/>
    <property type="molecule type" value="Genomic_DNA"/>
</dbReference>
<comment type="subcellular location">
    <subcellularLocation>
        <location evidence="1">Membrane</location>
        <topology evidence="1">Peripheral membrane protein</topology>
    </subcellularLocation>
</comment>
<evidence type="ECO:0000256" key="4">
    <source>
        <dbReference type="ARBA" id="ARBA00022833"/>
    </source>
</evidence>
<evidence type="ECO:0000313" key="8">
    <source>
        <dbReference type="EMBL" id="CAD8116719.1"/>
    </source>
</evidence>
<evidence type="ECO:0000256" key="2">
    <source>
        <dbReference type="ARBA" id="ARBA00005975"/>
    </source>
</evidence>
<dbReference type="InterPro" id="IPR006629">
    <property type="entry name" value="LITAF"/>
</dbReference>
<feature type="transmembrane region" description="Helical" evidence="6">
    <location>
        <begin position="103"/>
        <end position="126"/>
    </location>
</feature>
<keyword evidence="6" id="KW-0812">Transmembrane</keyword>